<dbReference type="SUPFAM" id="SSF53649">
    <property type="entry name" value="Alkaline phosphatase-like"/>
    <property type="match status" value="1"/>
</dbReference>
<dbReference type="PANTHER" id="PTHR31209">
    <property type="entry name" value="COFACTOR-INDEPENDENT PHOSPHOGLYCERATE MUTASE"/>
    <property type="match status" value="1"/>
</dbReference>
<dbReference type="GO" id="GO:0046872">
    <property type="term" value="F:metal ion binding"/>
    <property type="evidence" value="ECO:0007669"/>
    <property type="project" value="InterPro"/>
</dbReference>
<feature type="region of interest" description="Disordered" evidence="1">
    <location>
        <begin position="99"/>
        <end position="119"/>
    </location>
</feature>
<dbReference type="PANTHER" id="PTHR31209:SF0">
    <property type="entry name" value="METALLOENZYME DOMAIN-CONTAINING PROTEIN"/>
    <property type="match status" value="1"/>
</dbReference>
<dbReference type="AlphaFoldDB" id="T0ZE47"/>
<dbReference type="GO" id="GO:0004619">
    <property type="term" value="F:phosphoglycerate mutase activity"/>
    <property type="evidence" value="ECO:0007669"/>
    <property type="project" value="UniProtKB-EC"/>
</dbReference>
<feature type="non-terminal residue" evidence="2">
    <location>
        <position position="119"/>
    </location>
</feature>
<sequence length="119" mass="12083">MIVLDGLGDRPNPSLGGISALEAAQTPNLDRLAGLGTLGLALPVGPNIAPESDAGVLGLLGYDPRRDSPGRGVLEAEGLGIPLRPGELAFRCNFATLDPAGSIKDSRVGRSLTTGEAAR</sequence>
<reference evidence="2" key="1">
    <citation type="submission" date="2013-08" db="EMBL/GenBank/DDBJ databases">
        <authorList>
            <person name="Mendez C."/>
            <person name="Richter M."/>
            <person name="Ferrer M."/>
            <person name="Sanchez J."/>
        </authorList>
    </citation>
    <scope>NUCLEOTIDE SEQUENCE</scope>
</reference>
<accession>T0ZE47</accession>
<gene>
    <name evidence="2" type="ORF">B1B_14034</name>
</gene>
<name>T0ZE47_9ZZZZ</name>
<dbReference type="GO" id="GO:0006096">
    <property type="term" value="P:glycolytic process"/>
    <property type="evidence" value="ECO:0007669"/>
    <property type="project" value="UniProtKB-KW"/>
</dbReference>
<reference evidence="2" key="2">
    <citation type="journal article" date="2014" name="ISME J.">
        <title>Microbial stratification in low pH oxic and suboxic macroscopic growths along an acid mine drainage.</title>
        <authorList>
            <person name="Mendez-Garcia C."/>
            <person name="Mesa V."/>
            <person name="Sprenger R.R."/>
            <person name="Richter M."/>
            <person name="Diez M.S."/>
            <person name="Solano J."/>
            <person name="Bargiela R."/>
            <person name="Golyshina O.V."/>
            <person name="Manteca A."/>
            <person name="Ramos J.L."/>
            <person name="Gallego J.R."/>
            <person name="Llorente I."/>
            <person name="Martins Dos Santos V.A."/>
            <person name="Jensen O.N."/>
            <person name="Pelaez A.I."/>
            <person name="Sanchez J."/>
            <person name="Ferrer M."/>
        </authorList>
    </citation>
    <scope>NUCLEOTIDE SEQUENCE</scope>
</reference>
<dbReference type="EMBL" id="AUZY01009261">
    <property type="protein sequence ID" value="EQD42497.1"/>
    <property type="molecule type" value="Genomic_DNA"/>
</dbReference>
<dbReference type="Pfam" id="PF10143">
    <property type="entry name" value="PhosphMutase"/>
    <property type="match status" value="1"/>
</dbReference>
<dbReference type="Gene3D" id="3.40.720.10">
    <property type="entry name" value="Alkaline Phosphatase, subunit A"/>
    <property type="match status" value="1"/>
</dbReference>
<protein>
    <submittedName>
        <fullName evidence="2">2,3-bisphosphoglycerate-independent phosphoglycerate mutase</fullName>
    </submittedName>
</protein>
<comment type="caution">
    <text evidence="2">The sequence shown here is derived from an EMBL/GenBank/DDBJ whole genome shotgun (WGS) entry which is preliminary data.</text>
</comment>
<evidence type="ECO:0000256" key="1">
    <source>
        <dbReference type="SAM" id="MobiDB-lite"/>
    </source>
</evidence>
<dbReference type="InterPro" id="IPR017850">
    <property type="entry name" value="Alkaline_phosphatase_core_sf"/>
</dbReference>
<dbReference type="InterPro" id="IPR004456">
    <property type="entry name" value="Pglycerate_mutase_ApgM"/>
</dbReference>
<proteinExistence type="predicted"/>
<evidence type="ECO:0000313" key="2">
    <source>
        <dbReference type="EMBL" id="EQD42497.1"/>
    </source>
</evidence>
<organism evidence="2">
    <name type="scientific">mine drainage metagenome</name>
    <dbReference type="NCBI Taxonomy" id="410659"/>
    <lineage>
        <taxon>unclassified sequences</taxon>
        <taxon>metagenomes</taxon>
        <taxon>ecological metagenomes</taxon>
    </lineage>
</organism>